<dbReference type="RefSeq" id="WP_139929913.1">
    <property type="nucleotide sequence ID" value="NZ_CP040915.1"/>
</dbReference>
<reference evidence="3 4" key="1">
    <citation type="submission" date="2019-05" db="EMBL/GenBank/DDBJ databases">
        <title>Georgenia *** sp. nov., and Georgenia *** sp. nov., isolated from the intestinal contents of plateau pika (Ochotona curzoniae) in the Qinghai-Tibet plateau of China.</title>
        <authorList>
            <person name="Tian Z."/>
        </authorList>
    </citation>
    <scope>NUCLEOTIDE SEQUENCE [LARGE SCALE GENOMIC DNA]</scope>
    <source>
        <strain evidence="3 4">Z443</strain>
    </source>
</reference>
<organism evidence="3 4">
    <name type="scientific">Georgenia yuyongxinii</name>
    <dbReference type="NCBI Taxonomy" id="2589797"/>
    <lineage>
        <taxon>Bacteria</taxon>
        <taxon>Bacillati</taxon>
        <taxon>Actinomycetota</taxon>
        <taxon>Actinomycetes</taxon>
        <taxon>Micrococcales</taxon>
        <taxon>Bogoriellaceae</taxon>
        <taxon>Georgenia</taxon>
    </lineage>
</organism>
<dbReference type="SMART" id="SM00530">
    <property type="entry name" value="HTH_XRE"/>
    <property type="match status" value="1"/>
</dbReference>
<dbReference type="InterPro" id="IPR010982">
    <property type="entry name" value="Lambda_DNA-bd_dom_sf"/>
</dbReference>
<dbReference type="SUPFAM" id="SSF51182">
    <property type="entry name" value="RmlC-like cupins"/>
    <property type="match status" value="1"/>
</dbReference>
<dbReference type="InterPro" id="IPR011051">
    <property type="entry name" value="RmlC_Cupin_sf"/>
</dbReference>
<evidence type="ECO:0000256" key="1">
    <source>
        <dbReference type="ARBA" id="ARBA00023125"/>
    </source>
</evidence>
<dbReference type="KEGG" id="gyu:FE374_14530"/>
<dbReference type="CDD" id="cd02209">
    <property type="entry name" value="cupin_XRE_C"/>
    <property type="match status" value="1"/>
</dbReference>
<dbReference type="InterPro" id="IPR014710">
    <property type="entry name" value="RmlC-like_jellyroll"/>
</dbReference>
<dbReference type="GO" id="GO:0005829">
    <property type="term" value="C:cytosol"/>
    <property type="evidence" value="ECO:0007669"/>
    <property type="project" value="TreeGrafter"/>
</dbReference>
<evidence type="ECO:0000259" key="2">
    <source>
        <dbReference type="PROSITE" id="PS50943"/>
    </source>
</evidence>
<keyword evidence="1" id="KW-0238">DNA-binding</keyword>
<dbReference type="AlphaFoldDB" id="A0A5B8C503"/>
<dbReference type="InterPro" id="IPR050807">
    <property type="entry name" value="TransReg_Diox_bact_type"/>
</dbReference>
<dbReference type="PANTHER" id="PTHR46797:SF1">
    <property type="entry name" value="METHYLPHOSPHONATE SYNTHASE"/>
    <property type="match status" value="1"/>
</dbReference>
<accession>A0A5B8C503</accession>
<dbReference type="Pfam" id="PF01381">
    <property type="entry name" value="HTH_3"/>
    <property type="match status" value="1"/>
</dbReference>
<evidence type="ECO:0000313" key="3">
    <source>
        <dbReference type="EMBL" id="QDC25663.1"/>
    </source>
</evidence>
<evidence type="ECO:0000313" key="4">
    <source>
        <dbReference type="Proteomes" id="UP000314616"/>
    </source>
</evidence>
<dbReference type="Proteomes" id="UP000314616">
    <property type="component" value="Chromosome"/>
</dbReference>
<gene>
    <name evidence="3" type="ORF">FE374_14530</name>
</gene>
<sequence length="201" mass="21999">MAEPSNPLPAHEFSATQASFDERELGATIREYRLKQNMSLRALAAQSDVSVSFLSQVERGTASPSIASLMRIANSLGRTIGSLFEHHSTSRLLRRGDGPRLVHPNRQWDETLLTPRDFSHLQVIRSVVAPGGSTGPEMHTYGSGETSMIVEQGELEVNIDGDEMTLYEGDCLSFDPATPHRFANKADAPCVILFSSAPPIY</sequence>
<name>A0A5B8C503_9MICO</name>
<proteinExistence type="predicted"/>
<dbReference type="InterPro" id="IPR001387">
    <property type="entry name" value="Cro/C1-type_HTH"/>
</dbReference>
<dbReference type="CDD" id="cd00093">
    <property type="entry name" value="HTH_XRE"/>
    <property type="match status" value="1"/>
</dbReference>
<dbReference type="EMBL" id="CP040915">
    <property type="protein sequence ID" value="QDC25663.1"/>
    <property type="molecule type" value="Genomic_DNA"/>
</dbReference>
<dbReference type="InterPro" id="IPR013096">
    <property type="entry name" value="Cupin_2"/>
</dbReference>
<dbReference type="GO" id="GO:0003700">
    <property type="term" value="F:DNA-binding transcription factor activity"/>
    <property type="evidence" value="ECO:0007669"/>
    <property type="project" value="TreeGrafter"/>
</dbReference>
<dbReference type="Pfam" id="PF07883">
    <property type="entry name" value="Cupin_2"/>
    <property type="match status" value="1"/>
</dbReference>
<dbReference type="SUPFAM" id="SSF47413">
    <property type="entry name" value="lambda repressor-like DNA-binding domains"/>
    <property type="match status" value="1"/>
</dbReference>
<protein>
    <submittedName>
        <fullName evidence="3">Helix-turn-helix domain-containing protein</fullName>
    </submittedName>
</protein>
<dbReference type="PANTHER" id="PTHR46797">
    <property type="entry name" value="HTH-TYPE TRANSCRIPTIONAL REGULATOR"/>
    <property type="match status" value="1"/>
</dbReference>
<dbReference type="Gene3D" id="1.10.260.40">
    <property type="entry name" value="lambda repressor-like DNA-binding domains"/>
    <property type="match status" value="1"/>
</dbReference>
<dbReference type="GO" id="GO:0003677">
    <property type="term" value="F:DNA binding"/>
    <property type="evidence" value="ECO:0007669"/>
    <property type="project" value="UniProtKB-KW"/>
</dbReference>
<dbReference type="OrthoDB" id="5114244at2"/>
<feature type="domain" description="HTH cro/C1-type" evidence="2">
    <location>
        <begin position="29"/>
        <end position="83"/>
    </location>
</feature>
<dbReference type="Gene3D" id="2.60.120.10">
    <property type="entry name" value="Jelly Rolls"/>
    <property type="match status" value="1"/>
</dbReference>
<dbReference type="PROSITE" id="PS50943">
    <property type="entry name" value="HTH_CROC1"/>
    <property type="match status" value="1"/>
</dbReference>